<dbReference type="PANTHER" id="PTHR30160">
    <property type="entry name" value="TETRAACYLDISACCHARIDE 4'-KINASE-RELATED"/>
    <property type="match status" value="1"/>
</dbReference>
<dbReference type="RefSeq" id="WP_114811709.1">
    <property type="nucleotide sequence ID" value="NZ_CP139965.1"/>
</dbReference>
<evidence type="ECO:0000313" key="2">
    <source>
        <dbReference type="Proteomes" id="UP001325479"/>
    </source>
</evidence>
<protein>
    <submittedName>
        <fullName evidence="1">ADP-heptose--LPS heptosyltransferase</fullName>
    </submittedName>
</protein>
<dbReference type="SUPFAM" id="SSF53756">
    <property type="entry name" value="UDP-Glycosyltransferase/glycogen phosphorylase"/>
    <property type="match status" value="1"/>
</dbReference>
<organism evidence="1 2">
    <name type="scientific">Paraburkholderia kururiensis</name>
    <dbReference type="NCBI Taxonomy" id="984307"/>
    <lineage>
        <taxon>Bacteria</taxon>
        <taxon>Pseudomonadati</taxon>
        <taxon>Pseudomonadota</taxon>
        <taxon>Betaproteobacteria</taxon>
        <taxon>Burkholderiales</taxon>
        <taxon>Burkholderiaceae</taxon>
        <taxon>Paraburkholderia</taxon>
    </lineage>
</organism>
<name>A0ABZ0WPK7_9BURK</name>
<proteinExistence type="predicted"/>
<reference evidence="1 2" key="1">
    <citation type="submission" date="2023-12" db="EMBL/GenBank/DDBJ databases">
        <title>Genome sequencing and assembly of bacterial species from a model synthetic community.</title>
        <authorList>
            <person name="Hogle S.L."/>
        </authorList>
    </citation>
    <scope>NUCLEOTIDE SEQUENCE [LARGE SCALE GENOMIC DNA]</scope>
    <source>
        <strain evidence="1 2">HAMBI 2494</strain>
    </source>
</reference>
<evidence type="ECO:0000313" key="1">
    <source>
        <dbReference type="EMBL" id="WQD79292.1"/>
    </source>
</evidence>
<keyword evidence="2" id="KW-1185">Reference proteome</keyword>
<dbReference type="Gene3D" id="3.40.50.2000">
    <property type="entry name" value="Glycogen Phosphorylase B"/>
    <property type="match status" value="1"/>
</dbReference>
<dbReference type="InterPro" id="IPR051199">
    <property type="entry name" value="LPS_LOS_Heptosyltrfase"/>
</dbReference>
<dbReference type="EMBL" id="CP139965">
    <property type="protein sequence ID" value="WQD79292.1"/>
    <property type="molecule type" value="Genomic_DNA"/>
</dbReference>
<accession>A0ABZ0WPK7</accession>
<sequence>MTTLRPDEALTHPGSLLSADQQIVASYDFEVTGRDIEGARALTAQDGIVSALAEPLRIDYGQVHAAQIINGMGVTLGDSIIGLTAIAAIAHMHPQVRFTVYRPAEAPRYVEALYALAQGTIADFRPLPWPLATLPADGPRIDVGNHLFWPAFMKLPMIDFFLEALGVDAATIPAAHKANRWLQRLRLPALPAAWQSTPYVLFCPTASTPVRSIPASAHARLVEALARRFDLPVLGFGAVDHPRYLDVSALSPDTAHFLAWVAHARYLVTSDTAAVHIAAGFDVPTTAFFTTVAPALRVRDYPHCRAIALDVSPLRDIQASSREADLALVEAALRALSIDDSLFAGNV</sequence>
<gene>
    <name evidence="1" type="ORF">U0042_06200</name>
</gene>
<dbReference type="Proteomes" id="UP001325479">
    <property type="component" value="Chromosome"/>
</dbReference>